<evidence type="ECO:0000256" key="2">
    <source>
        <dbReference type="SAM" id="Phobius"/>
    </source>
</evidence>
<feature type="transmembrane region" description="Helical" evidence="2">
    <location>
        <begin position="100"/>
        <end position="121"/>
    </location>
</feature>
<evidence type="ECO:0000256" key="1">
    <source>
        <dbReference type="SAM" id="MobiDB-lite"/>
    </source>
</evidence>
<organism evidence="3 4">
    <name type="scientific">Tothia fuscella</name>
    <dbReference type="NCBI Taxonomy" id="1048955"/>
    <lineage>
        <taxon>Eukaryota</taxon>
        <taxon>Fungi</taxon>
        <taxon>Dikarya</taxon>
        <taxon>Ascomycota</taxon>
        <taxon>Pezizomycotina</taxon>
        <taxon>Dothideomycetes</taxon>
        <taxon>Pleosporomycetidae</taxon>
        <taxon>Venturiales</taxon>
        <taxon>Cylindrosympodiaceae</taxon>
        <taxon>Tothia</taxon>
    </lineage>
</organism>
<sequence>MSSTPFEMVDIASQSRGARSTSQQTGDIGLRQDRHNDVTINIPSTHRHTYHDYEPNAPHDPNHTGVPNLLPERRPKKPSLLTQLRTKFLSCLKALVTISWFHIAVFGVVITFLLMVLASFLGHMLYHHHYPSPLNVDVQPRLHFYEPGFSTTLTSTSATATSTLKTVPVVTVDEVWSNQPTVVVDGYGVPITTEEGSFVRVSSSQTQTGTPTPTSSPANADLRPVQSAN</sequence>
<reference evidence="3" key="1">
    <citation type="journal article" date="2020" name="Stud. Mycol.">
        <title>101 Dothideomycetes genomes: a test case for predicting lifestyles and emergence of pathogens.</title>
        <authorList>
            <person name="Haridas S."/>
            <person name="Albert R."/>
            <person name="Binder M."/>
            <person name="Bloem J."/>
            <person name="Labutti K."/>
            <person name="Salamov A."/>
            <person name="Andreopoulos B."/>
            <person name="Baker S."/>
            <person name="Barry K."/>
            <person name="Bills G."/>
            <person name="Bluhm B."/>
            <person name="Cannon C."/>
            <person name="Castanera R."/>
            <person name="Culley D."/>
            <person name="Daum C."/>
            <person name="Ezra D."/>
            <person name="Gonzalez J."/>
            <person name="Henrissat B."/>
            <person name="Kuo A."/>
            <person name="Liang C."/>
            <person name="Lipzen A."/>
            <person name="Lutzoni F."/>
            <person name="Magnuson J."/>
            <person name="Mondo S."/>
            <person name="Nolan M."/>
            <person name="Ohm R."/>
            <person name="Pangilinan J."/>
            <person name="Park H.-J."/>
            <person name="Ramirez L."/>
            <person name="Alfaro M."/>
            <person name="Sun H."/>
            <person name="Tritt A."/>
            <person name="Yoshinaga Y."/>
            <person name="Zwiers L.-H."/>
            <person name="Turgeon B."/>
            <person name="Goodwin S."/>
            <person name="Spatafora J."/>
            <person name="Crous P."/>
            <person name="Grigoriev I."/>
        </authorList>
    </citation>
    <scope>NUCLEOTIDE SEQUENCE</scope>
    <source>
        <strain evidence="3">CBS 130266</strain>
    </source>
</reference>
<keyword evidence="2" id="KW-0472">Membrane</keyword>
<proteinExistence type="predicted"/>
<keyword evidence="4" id="KW-1185">Reference proteome</keyword>
<keyword evidence="2" id="KW-1133">Transmembrane helix</keyword>
<protein>
    <submittedName>
        <fullName evidence="3">Uncharacterized protein</fullName>
    </submittedName>
</protein>
<dbReference type="EMBL" id="MU007064">
    <property type="protein sequence ID" value="KAF2426503.1"/>
    <property type="molecule type" value="Genomic_DNA"/>
</dbReference>
<evidence type="ECO:0000313" key="4">
    <source>
        <dbReference type="Proteomes" id="UP000800235"/>
    </source>
</evidence>
<feature type="compositionally biased region" description="Polar residues" evidence="1">
    <location>
        <begin position="12"/>
        <end position="26"/>
    </location>
</feature>
<comment type="caution">
    <text evidence="3">The sequence shown here is derived from an EMBL/GenBank/DDBJ whole genome shotgun (WGS) entry which is preliminary data.</text>
</comment>
<feature type="region of interest" description="Disordered" evidence="1">
    <location>
        <begin position="48"/>
        <end position="74"/>
    </location>
</feature>
<dbReference type="AlphaFoldDB" id="A0A9P4TVP1"/>
<feature type="region of interest" description="Disordered" evidence="1">
    <location>
        <begin position="1"/>
        <end position="33"/>
    </location>
</feature>
<accession>A0A9P4TVP1</accession>
<keyword evidence="2" id="KW-0812">Transmembrane</keyword>
<gene>
    <name evidence="3" type="ORF">EJ08DRAFT_721708</name>
</gene>
<name>A0A9P4TVP1_9PEZI</name>
<feature type="region of interest" description="Disordered" evidence="1">
    <location>
        <begin position="200"/>
        <end position="229"/>
    </location>
</feature>
<feature type="compositionally biased region" description="Low complexity" evidence="1">
    <location>
        <begin position="202"/>
        <end position="217"/>
    </location>
</feature>
<evidence type="ECO:0000313" key="3">
    <source>
        <dbReference type="EMBL" id="KAF2426503.1"/>
    </source>
</evidence>
<dbReference type="Proteomes" id="UP000800235">
    <property type="component" value="Unassembled WGS sequence"/>
</dbReference>